<dbReference type="EMBL" id="CAKOGP040000335">
    <property type="protein sequence ID" value="CAJ1934477.1"/>
    <property type="molecule type" value="Genomic_DNA"/>
</dbReference>
<feature type="domain" description="DUF6824" evidence="1">
    <location>
        <begin position="46"/>
        <end position="134"/>
    </location>
</feature>
<dbReference type="InterPro" id="IPR049227">
    <property type="entry name" value="DUF6824"/>
</dbReference>
<keyword evidence="3" id="KW-1185">Reference proteome</keyword>
<protein>
    <recommendedName>
        <fullName evidence="1">DUF6824 domain-containing protein</fullName>
    </recommendedName>
</protein>
<gene>
    <name evidence="2" type="ORF">CYCCA115_LOCUS3817</name>
</gene>
<dbReference type="Pfam" id="PF20710">
    <property type="entry name" value="DUF6824"/>
    <property type="match status" value="1"/>
</dbReference>
<name>A0AAD2CIX7_9STRA</name>
<sequence>MMVNKSRFDYLQEVGPSTPTGTRIETEKSSSCIDPLPESFQPGKWDVLCCGGKEGSEHVGNRRYRLCIANNLTAYRNAKSKYHKSMLVSKIVASVKERAENGIGGFVKKDRSTGRWFQVEDKLAREKVSHALRDAIKVQKRKEARQRKISDRLDTRVSPNIRGRLQTDILTGSKLALESRMCSKESPSGLVSSMMFPDKTSQNCLKQGLQPRGTGDDCPFNEILGLVATWDDDWEQSLKECTERFLKSDNEWTYFTS</sequence>
<proteinExistence type="predicted"/>
<evidence type="ECO:0000313" key="2">
    <source>
        <dbReference type="EMBL" id="CAJ1934477.1"/>
    </source>
</evidence>
<evidence type="ECO:0000313" key="3">
    <source>
        <dbReference type="Proteomes" id="UP001295423"/>
    </source>
</evidence>
<reference evidence="2" key="1">
    <citation type="submission" date="2023-08" db="EMBL/GenBank/DDBJ databases">
        <authorList>
            <person name="Audoor S."/>
            <person name="Bilcke G."/>
        </authorList>
    </citation>
    <scope>NUCLEOTIDE SEQUENCE</scope>
</reference>
<comment type="caution">
    <text evidence="2">The sequence shown here is derived from an EMBL/GenBank/DDBJ whole genome shotgun (WGS) entry which is preliminary data.</text>
</comment>
<dbReference type="AlphaFoldDB" id="A0AAD2CIX7"/>
<dbReference type="Proteomes" id="UP001295423">
    <property type="component" value="Unassembled WGS sequence"/>
</dbReference>
<organism evidence="2 3">
    <name type="scientific">Cylindrotheca closterium</name>
    <dbReference type="NCBI Taxonomy" id="2856"/>
    <lineage>
        <taxon>Eukaryota</taxon>
        <taxon>Sar</taxon>
        <taxon>Stramenopiles</taxon>
        <taxon>Ochrophyta</taxon>
        <taxon>Bacillariophyta</taxon>
        <taxon>Bacillariophyceae</taxon>
        <taxon>Bacillariophycidae</taxon>
        <taxon>Bacillariales</taxon>
        <taxon>Bacillariaceae</taxon>
        <taxon>Cylindrotheca</taxon>
    </lineage>
</organism>
<accession>A0AAD2CIX7</accession>
<evidence type="ECO:0000259" key="1">
    <source>
        <dbReference type="Pfam" id="PF20710"/>
    </source>
</evidence>